<dbReference type="AlphaFoldDB" id="A0A914VKB0"/>
<feature type="region of interest" description="Disordered" evidence="1">
    <location>
        <begin position="1"/>
        <end position="36"/>
    </location>
</feature>
<evidence type="ECO:0000256" key="1">
    <source>
        <dbReference type="SAM" id="MobiDB-lite"/>
    </source>
</evidence>
<dbReference type="Proteomes" id="UP000887566">
    <property type="component" value="Unplaced"/>
</dbReference>
<evidence type="ECO:0000313" key="3">
    <source>
        <dbReference type="WBParaSite" id="PSAMB.scaffold207size65851.g3249.t1"/>
    </source>
</evidence>
<dbReference type="WBParaSite" id="PSAMB.scaffold207size65851.g3249.t1">
    <property type="protein sequence ID" value="PSAMB.scaffold207size65851.g3249.t1"/>
    <property type="gene ID" value="PSAMB.scaffold207size65851.g3249"/>
</dbReference>
<organism evidence="2 3">
    <name type="scientific">Plectus sambesii</name>
    <dbReference type="NCBI Taxonomy" id="2011161"/>
    <lineage>
        <taxon>Eukaryota</taxon>
        <taxon>Metazoa</taxon>
        <taxon>Ecdysozoa</taxon>
        <taxon>Nematoda</taxon>
        <taxon>Chromadorea</taxon>
        <taxon>Plectida</taxon>
        <taxon>Plectina</taxon>
        <taxon>Plectoidea</taxon>
        <taxon>Plectidae</taxon>
        <taxon>Plectus</taxon>
    </lineage>
</organism>
<reference evidence="3" key="1">
    <citation type="submission" date="2022-11" db="UniProtKB">
        <authorList>
            <consortium name="WormBaseParasite"/>
        </authorList>
    </citation>
    <scope>IDENTIFICATION</scope>
</reference>
<protein>
    <submittedName>
        <fullName evidence="3">Uncharacterized protein</fullName>
    </submittedName>
</protein>
<accession>A0A914VKB0</accession>
<proteinExistence type="predicted"/>
<sequence length="104" mass="11743">MNANNAHSYSVYLRIPSTPPPSEAGQQSTILPSEARQELNERDLLVTPLPRRRFNLKRVCGRKSSKPRKQPPNAYNQHRFIILPISKQSASSVGNFPTSFIERG</sequence>
<evidence type="ECO:0000313" key="2">
    <source>
        <dbReference type="Proteomes" id="UP000887566"/>
    </source>
</evidence>
<keyword evidence="2" id="KW-1185">Reference proteome</keyword>
<name>A0A914VKB0_9BILA</name>